<comment type="caution">
    <text evidence="1">The sequence shown here is derived from an EMBL/GenBank/DDBJ whole genome shotgun (WGS) entry which is preliminary data.</text>
</comment>
<accession>A0A1N7SFA9</accession>
<proteinExistence type="predicted"/>
<keyword evidence="2" id="KW-1185">Reference proteome</keyword>
<organism evidence="1 2">
    <name type="scientific">Paraburkholderia piptadeniae</name>
    <dbReference type="NCBI Taxonomy" id="1701573"/>
    <lineage>
        <taxon>Bacteria</taxon>
        <taxon>Pseudomonadati</taxon>
        <taxon>Pseudomonadota</taxon>
        <taxon>Betaproteobacteria</taxon>
        <taxon>Burkholderiales</taxon>
        <taxon>Burkholderiaceae</taxon>
        <taxon>Paraburkholderia</taxon>
    </lineage>
</organism>
<reference evidence="1" key="1">
    <citation type="submission" date="2016-12" db="EMBL/GenBank/DDBJ databases">
        <authorList>
            <person name="Moulin L."/>
        </authorList>
    </citation>
    <scope>NUCLEOTIDE SEQUENCE [LARGE SCALE GENOMIC DNA]</scope>
    <source>
        <strain evidence="1">STM 7183</strain>
    </source>
</reference>
<evidence type="ECO:0000313" key="1">
    <source>
        <dbReference type="EMBL" id="SIT46088.1"/>
    </source>
</evidence>
<dbReference type="EMBL" id="CYGY02000050">
    <property type="protein sequence ID" value="SIT46088.1"/>
    <property type="molecule type" value="Genomic_DNA"/>
</dbReference>
<dbReference type="AlphaFoldDB" id="A0A1N7SFA9"/>
<sequence length="77" mass="8636">MVGVVGSSPIEPTNEYMKYTEAASIGCLPLFCVLALRELPALRRPVRFHFPLGLHADSRRVIRHYGVVTSVRLPFAR</sequence>
<gene>
    <name evidence="1" type="ORF">BN2476_500036</name>
</gene>
<name>A0A1N7SFA9_9BURK</name>
<dbReference type="Proteomes" id="UP000195569">
    <property type="component" value="Unassembled WGS sequence"/>
</dbReference>
<evidence type="ECO:0000313" key="2">
    <source>
        <dbReference type="Proteomes" id="UP000195569"/>
    </source>
</evidence>
<protein>
    <submittedName>
        <fullName evidence="1">Uncharacterized protein</fullName>
    </submittedName>
</protein>